<evidence type="ECO:0000313" key="2">
    <source>
        <dbReference type="Proteomes" id="UP001341840"/>
    </source>
</evidence>
<dbReference type="EMBL" id="JASCZI010120963">
    <property type="protein sequence ID" value="MED6158287.1"/>
    <property type="molecule type" value="Genomic_DNA"/>
</dbReference>
<dbReference type="Proteomes" id="UP001341840">
    <property type="component" value="Unassembled WGS sequence"/>
</dbReference>
<evidence type="ECO:0000313" key="1">
    <source>
        <dbReference type="EMBL" id="MED6158287.1"/>
    </source>
</evidence>
<gene>
    <name evidence="1" type="ORF">PIB30_031344</name>
</gene>
<proteinExistence type="predicted"/>
<protein>
    <submittedName>
        <fullName evidence="1">Uncharacterized protein</fullName>
    </submittedName>
</protein>
<reference evidence="1 2" key="1">
    <citation type="journal article" date="2023" name="Plants (Basel)">
        <title>Bridging the Gap: Combining Genomics and Transcriptomics Approaches to Understand Stylosanthes scabra, an Orphan Legume from the Brazilian Caatinga.</title>
        <authorList>
            <person name="Ferreira-Neto J.R.C."/>
            <person name="da Silva M.D."/>
            <person name="Binneck E."/>
            <person name="de Melo N.F."/>
            <person name="da Silva R.H."/>
            <person name="de Melo A.L.T.M."/>
            <person name="Pandolfi V."/>
            <person name="Bustamante F.O."/>
            <person name="Brasileiro-Vidal A.C."/>
            <person name="Benko-Iseppon A.M."/>
        </authorList>
    </citation>
    <scope>NUCLEOTIDE SEQUENCE [LARGE SCALE GENOMIC DNA]</scope>
    <source>
        <tissue evidence="1">Leaves</tissue>
    </source>
</reference>
<comment type="caution">
    <text evidence="1">The sequence shown here is derived from an EMBL/GenBank/DDBJ whole genome shotgun (WGS) entry which is preliminary data.</text>
</comment>
<name>A0ABU6UAP2_9FABA</name>
<accession>A0ABU6UAP2</accession>
<sequence length="203" mass="23085">MNFDKKCSLLTVTKTSSMLYLERGQIVLIFLLVFKPWLDLWASQGWLDEGDVFGQRYIHNFERKGFKAISSCDSFYSCKDFPSLSQVLDSHDMPIHPLNSQQSLHVNDDGVTEVQGKTPMISLLFNPTSIFSSSTNASPIPLTHDASILSPDVSCFDSKSIPPQPFDRRKRVVKVNTINLSCVPLWDRNHDPFQFITCHKIMN</sequence>
<organism evidence="1 2">
    <name type="scientific">Stylosanthes scabra</name>
    <dbReference type="NCBI Taxonomy" id="79078"/>
    <lineage>
        <taxon>Eukaryota</taxon>
        <taxon>Viridiplantae</taxon>
        <taxon>Streptophyta</taxon>
        <taxon>Embryophyta</taxon>
        <taxon>Tracheophyta</taxon>
        <taxon>Spermatophyta</taxon>
        <taxon>Magnoliopsida</taxon>
        <taxon>eudicotyledons</taxon>
        <taxon>Gunneridae</taxon>
        <taxon>Pentapetalae</taxon>
        <taxon>rosids</taxon>
        <taxon>fabids</taxon>
        <taxon>Fabales</taxon>
        <taxon>Fabaceae</taxon>
        <taxon>Papilionoideae</taxon>
        <taxon>50 kb inversion clade</taxon>
        <taxon>dalbergioids sensu lato</taxon>
        <taxon>Dalbergieae</taxon>
        <taxon>Pterocarpus clade</taxon>
        <taxon>Stylosanthes</taxon>
    </lineage>
</organism>
<keyword evidence="2" id="KW-1185">Reference proteome</keyword>